<evidence type="ECO:0000259" key="4">
    <source>
        <dbReference type="Pfam" id="PF00891"/>
    </source>
</evidence>
<dbReference type="InterPro" id="IPR029063">
    <property type="entry name" value="SAM-dependent_MTases_sf"/>
</dbReference>
<dbReference type="Pfam" id="PF00891">
    <property type="entry name" value="Methyltransf_2"/>
    <property type="match status" value="1"/>
</dbReference>
<dbReference type="Proteomes" id="UP000215223">
    <property type="component" value="Unassembled WGS sequence"/>
</dbReference>
<dbReference type="Gene3D" id="3.40.50.150">
    <property type="entry name" value="Vaccinia Virus protein VP39"/>
    <property type="match status" value="1"/>
</dbReference>
<dbReference type="InterPro" id="IPR016461">
    <property type="entry name" value="COMT-like"/>
</dbReference>
<dbReference type="GO" id="GO:0032259">
    <property type="term" value="P:methylation"/>
    <property type="evidence" value="ECO:0007669"/>
    <property type="project" value="UniProtKB-KW"/>
</dbReference>
<proteinExistence type="predicted"/>
<evidence type="ECO:0000256" key="3">
    <source>
        <dbReference type="ARBA" id="ARBA00022691"/>
    </source>
</evidence>
<keyword evidence="1" id="KW-0489">Methyltransferase</keyword>
<keyword evidence="6" id="KW-1185">Reference proteome</keyword>
<dbReference type="GO" id="GO:0008171">
    <property type="term" value="F:O-methyltransferase activity"/>
    <property type="evidence" value="ECO:0007669"/>
    <property type="project" value="InterPro"/>
</dbReference>
<feature type="domain" description="O-methyltransferase C-terminal" evidence="4">
    <location>
        <begin position="9"/>
        <end position="139"/>
    </location>
</feature>
<keyword evidence="3" id="KW-0949">S-adenosyl-L-methionine</keyword>
<dbReference type="PANTHER" id="PTHR43712">
    <property type="entry name" value="PUTATIVE (AFU_ORTHOLOGUE AFUA_4G14580)-RELATED"/>
    <property type="match status" value="1"/>
</dbReference>
<sequence length="159" mass="17094">MLAGKSVLRRLLSRHPARRGIVFDLPEVVSGAQDKLASAGDTYPVSVVGGSFFDAVPAADVYIVSVVLHNWNDTDAGRILDNIATAARDRAKLVLVELVLPEEAASAFIATIDLTMLAMLGGRERTATAWRELLNRHGFTLERVVPTPTAFSIIEATAP</sequence>
<dbReference type="EMBL" id="NMQT01000011">
    <property type="protein sequence ID" value="OXM58499.1"/>
    <property type="molecule type" value="Genomic_DNA"/>
</dbReference>
<dbReference type="InterPro" id="IPR001077">
    <property type="entry name" value="COMT_C"/>
</dbReference>
<dbReference type="SUPFAM" id="SSF53335">
    <property type="entry name" value="S-adenosyl-L-methionine-dependent methyltransferases"/>
    <property type="match status" value="1"/>
</dbReference>
<evidence type="ECO:0000256" key="2">
    <source>
        <dbReference type="ARBA" id="ARBA00022679"/>
    </source>
</evidence>
<dbReference type="PANTHER" id="PTHR43712:SF2">
    <property type="entry name" value="O-METHYLTRANSFERASE CICE"/>
    <property type="match status" value="1"/>
</dbReference>
<protein>
    <recommendedName>
        <fullName evidence="4">O-methyltransferase C-terminal domain-containing protein</fullName>
    </recommendedName>
</protein>
<name>A0A229SIA6_9PSEU</name>
<dbReference type="AlphaFoldDB" id="A0A229SIA6"/>
<keyword evidence="2" id="KW-0808">Transferase</keyword>
<dbReference type="OrthoDB" id="3804952at2"/>
<reference evidence="5 6" key="1">
    <citation type="submission" date="2017-07" db="EMBL/GenBank/DDBJ databases">
        <title>Amycolatopsis thailandensis Genome sequencing and assembly.</title>
        <authorList>
            <person name="Kaur N."/>
            <person name="Mayilraj S."/>
        </authorList>
    </citation>
    <scope>NUCLEOTIDE SEQUENCE [LARGE SCALE GENOMIC DNA]</scope>
    <source>
        <strain evidence="5 6">JCM 16380</strain>
    </source>
</reference>
<accession>A0A229SIA6</accession>
<evidence type="ECO:0000313" key="6">
    <source>
        <dbReference type="Proteomes" id="UP000215223"/>
    </source>
</evidence>
<gene>
    <name evidence="5" type="ORF">CFP71_02875</name>
</gene>
<organism evidence="5 6">
    <name type="scientific">Amycolatopsis thailandensis</name>
    <dbReference type="NCBI Taxonomy" id="589330"/>
    <lineage>
        <taxon>Bacteria</taxon>
        <taxon>Bacillati</taxon>
        <taxon>Actinomycetota</taxon>
        <taxon>Actinomycetes</taxon>
        <taxon>Pseudonocardiales</taxon>
        <taxon>Pseudonocardiaceae</taxon>
        <taxon>Amycolatopsis</taxon>
    </lineage>
</organism>
<dbReference type="RefSeq" id="WP_093932260.1">
    <property type="nucleotide sequence ID" value="NZ_NMQT01000011.1"/>
</dbReference>
<comment type="caution">
    <text evidence="5">The sequence shown here is derived from an EMBL/GenBank/DDBJ whole genome shotgun (WGS) entry which is preliminary data.</text>
</comment>
<evidence type="ECO:0000256" key="1">
    <source>
        <dbReference type="ARBA" id="ARBA00022603"/>
    </source>
</evidence>
<dbReference type="PROSITE" id="PS51683">
    <property type="entry name" value="SAM_OMT_II"/>
    <property type="match status" value="1"/>
</dbReference>
<evidence type="ECO:0000313" key="5">
    <source>
        <dbReference type="EMBL" id="OXM58499.1"/>
    </source>
</evidence>